<gene>
    <name evidence="1" type="ORF">Bca52824_074954</name>
</gene>
<organism evidence="1 2">
    <name type="scientific">Brassica carinata</name>
    <name type="common">Ethiopian mustard</name>
    <name type="synonym">Abyssinian cabbage</name>
    <dbReference type="NCBI Taxonomy" id="52824"/>
    <lineage>
        <taxon>Eukaryota</taxon>
        <taxon>Viridiplantae</taxon>
        <taxon>Streptophyta</taxon>
        <taxon>Embryophyta</taxon>
        <taxon>Tracheophyta</taxon>
        <taxon>Spermatophyta</taxon>
        <taxon>Magnoliopsida</taxon>
        <taxon>eudicotyledons</taxon>
        <taxon>Gunneridae</taxon>
        <taxon>Pentapetalae</taxon>
        <taxon>rosids</taxon>
        <taxon>malvids</taxon>
        <taxon>Brassicales</taxon>
        <taxon>Brassicaceae</taxon>
        <taxon>Brassiceae</taxon>
        <taxon>Brassica</taxon>
    </lineage>
</organism>
<proteinExistence type="predicted"/>
<reference evidence="1 2" key="1">
    <citation type="submission" date="2020-02" db="EMBL/GenBank/DDBJ databases">
        <authorList>
            <person name="Ma Q."/>
            <person name="Huang Y."/>
            <person name="Song X."/>
            <person name="Pei D."/>
        </authorList>
    </citation>
    <scope>NUCLEOTIDE SEQUENCE [LARGE SCALE GENOMIC DNA]</scope>
    <source>
        <strain evidence="1">Sxm20200214</strain>
        <tissue evidence="1">Leaf</tissue>
    </source>
</reference>
<feature type="non-terminal residue" evidence="1">
    <location>
        <position position="105"/>
    </location>
</feature>
<evidence type="ECO:0000313" key="1">
    <source>
        <dbReference type="EMBL" id="KAG2255660.1"/>
    </source>
</evidence>
<protein>
    <submittedName>
        <fullName evidence="1">Uncharacterized protein</fullName>
    </submittedName>
</protein>
<dbReference type="Proteomes" id="UP000886595">
    <property type="component" value="Unassembled WGS sequence"/>
</dbReference>
<evidence type="ECO:0000313" key="2">
    <source>
        <dbReference type="Proteomes" id="UP000886595"/>
    </source>
</evidence>
<name>A0A8X7TUZ0_BRACI</name>
<dbReference type="EMBL" id="JAAMPC010000015">
    <property type="protein sequence ID" value="KAG2255660.1"/>
    <property type="molecule type" value="Genomic_DNA"/>
</dbReference>
<dbReference type="OrthoDB" id="1166717at2759"/>
<comment type="caution">
    <text evidence="1">The sequence shown here is derived from an EMBL/GenBank/DDBJ whole genome shotgun (WGS) entry which is preliminary data.</text>
</comment>
<feature type="non-terminal residue" evidence="1">
    <location>
        <position position="1"/>
    </location>
</feature>
<accession>A0A8X7TUZ0</accession>
<sequence>SLVAYTGAPSNRGNYDQEYLRKSDLDALIKLFKEHGNLFGYSFGARAIGNDENPTRIDRMHESVIEIINQSRTASFARNDHAFKPSSILAHIASSHTIKPLVVDS</sequence>
<keyword evidence="2" id="KW-1185">Reference proteome</keyword>
<dbReference type="AlphaFoldDB" id="A0A8X7TUZ0"/>